<evidence type="ECO:0000313" key="9">
    <source>
        <dbReference type="Proteomes" id="UP000775872"/>
    </source>
</evidence>
<dbReference type="InterPro" id="IPR020846">
    <property type="entry name" value="MFS_dom"/>
</dbReference>
<evidence type="ECO:0000259" key="7">
    <source>
        <dbReference type="PROSITE" id="PS50850"/>
    </source>
</evidence>
<evidence type="ECO:0000256" key="5">
    <source>
        <dbReference type="ARBA" id="ARBA00023136"/>
    </source>
</evidence>
<proteinExistence type="inferred from homology"/>
<dbReference type="OrthoDB" id="6612291at2759"/>
<dbReference type="PROSITE" id="PS00216">
    <property type="entry name" value="SUGAR_TRANSPORT_1"/>
    <property type="match status" value="1"/>
</dbReference>
<dbReference type="InterPro" id="IPR050360">
    <property type="entry name" value="MFS_Sugar_Transporters"/>
</dbReference>
<feature type="transmembrane region" description="Helical" evidence="6">
    <location>
        <begin position="401"/>
        <end position="422"/>
    </location>
</feature>
<evidence type="ECO:0000313" key="8">
    <source>
        <dbReference type="EMBL" id="CAH0056938.1"/>
    </source>
</evidence>
<feature type="transmembrane region" description="Helical" evidence="6">
    <location>
        <begin position="336"/>
        <end position="357"/>
    </location>
</feature>
<comment type="subcellular location">
    <subcellularLocation>
        <location evidence="1">Membrane</location>
        <topology evidence="1">Multi-pass membrane protein</topology>
    </subcellularLocation>
</comment>
<dbReference type="PANTHER" id="PTHR48022:SF27">
    <property type="entry name" value="MAJOR FACILITATOR SUPERFAMILY (MFS) PROFILE DOMAIN-CONTAINING PROTEIN"/>
    <property type="match status" value="1"/>
</dbReference>
<sequence length="513" mass="56047">MAIKKPNMLRQLTPRLLRIYTLASRNQFGAMVRRLSIDLSNFGYDNNWWSGAIASKEFNDDFGKHINGPDQPRKLPSDWLSAASGTPLAGWIVGCFIASYLNSGLGRRKTIMVVCAIGLVGMVMQCAIPSYWGLMAGRLVNALSMGIEANTVPMYMAELAPATIRGGLVNFYQSSLYVGAILATITVYGSTKSFDNKWAYLTQSPRWLLQKERREEAHKALAFVREGSLNEEAVALELSLVEMAMQEEQQNHRATSYLDCFRGSNLHRTCIAMGVQCLQQAQGNSFTSTYLVIFLQQVGIEEPQLIAIAYYACNLAGCILAFYLSDKIGRRPMMMGGALLLAALIWITSGLASWAPLTPAVANGSIAAIMLYGAVAASCWGSIMWTVTAEVGTTQLRERTISIATMASFSTSLLVTYINPFIQNEPGNLGGRVGMMYGGISILAFIFVYLVVPEMKGRSLEELDELFHARVPAWKSTQFQATGIGAEITGVRAVEGKDADTVEAVEGAHPTKE</sequence>
<dbReference type="GO" id="GO:0005351">
    <property type="term" value="F:carbohydrate:proton symporter activity"/>
    <property type="evidence" value="ECO:0007669"/>
    <property type="project" value="TreeGrafter"/>
</dbReference>
<evidence type="ECO:0000256" key="3">
    <source>
        <dbReference type="ARBA" id="ARBA00022692"/>
    </source>
</evidence>
<keyword evidence="4 6" id="KW-1133">Transmembrane helix</keyword>
<dbReference type="SUPFAM" id="SSF103473">
    <property type="entry name" value="MFS general substrate transporter"/>
    <property type="match status" value="1"/>
</dbReference>
<organism evidence="8 9">
    <name type="scientific">Clonostachys solani</name>
    <dbReference type="NCBI Taxonomy" id="160281"/>
    <lineage>
        <taxon>Eukaryota</taxon>
        <taxon>Fungi</taxon>
        <taxon>Dikarya</taxon>
        <taxon>Ascomycota</taxon>
        <taxon>Pezizomycotina</taxon>
        <taxon>Sordariomycetes</taxon>
        <taxon>Hypocreomycetidae</taxon>
        <taxon>Hypocreales</taxon>
        <taxon>Bionectriaceae</taxon>
        <taxon>Clonostachys</taxon>
    </lineage>
</organism>
<protein>
    <recommendedName>
        <fullName evidence="7">Major facilitator superfamily (MFS) profile domain-containing protein</fullName>
    </recommendedName>
</protein>
<gene>
    <name evidence="8" type="ORF">CSOL1703_00018177</name>
</gene>
<dbReference type="PROSITE" id="PS50850">
    <property type="entry name" value="MFS"/>
    <property type="match status" value="1"/>
</dbReference>
<name>A0A9N9ZKG9_9HYPO</name>
<feature type="transmembrane region" description="Helical" evidence="6">
    <location>
        <begin position="79"/>
        <end position="101"/>
    </location>
</feature>
<dbReference type="InterPro" id="IPR036259">
    <property type="entry name" value="MFS_trans_sf"/>
</dbReference>
<keyword evidence="5 6" id="KW-0472">Membrane</keyword>
<feature type="transmembrane region" description="Helical" evidence="6">
    <location>
        <begin position="305"/>
        <end position="324"/>
    </location>
</feature>
<comment type="similarity">
    <text evidence="2">Belongs to the major facilitator superfamily. Sugar transporter (TC 2.A.1.1) family.</text>
</comment>
<feature type="transmembrane region" description="Helical" evidence="6">
    <location>
        <begin position="113"/>
        <end position="134"/>
    </location>
</feature>
<feature type="domain" description="Major facilitator superfamily (MFS) profile" evidence="7">
    <location>
        <begin position="31"/>
        <end position="456"/>
    </location>
</feature>
<dbReference type="Proteomes" id="UP000775872">
    <property type="component" value="Unassembled WGS sequence"/>
</dbReference>
<evidence type="ECO:0000256" key="6">
    <source>
        <dbReference type="SAM" id="Phobius"/>
    </source>
</evidence>
<dbReference type="AlphaFoldDB" id="A0A9N9ZKG9"/>
<dbReference type="InterPro" id="IPR005828">
    <property type="entry name" value="MFS_sugar_transport-like"/>
</dbReference>
<dbReference type="EMBL" id="CABFOC020000067">
    <property type="protein sequence ID" value="CAH0056938.1"/>
    <property type="molecule type" value="Genomic_DNA"/>
</dbReference>
<evidence type="ECO:0000256" key="1">
    <source>
        <dbReference type="ARBA" id="ARBA00004141"/>
    </source>
</evidence>
<feature type="transmembrane region" description="Helical" evidence="6">
    <location>
        <begin position="369"/>
        <end position="389"/>
    </location>
</feature>
<feature type="transmembrane region" description="Helical" evidence="6">
    <location>
        <begin position="434"/>
        <end position="452"/>
    </location>
</feature>
<dbReference type="GO" id="GO:0016020">
    <property type="term" value="C:membrane"/>
    <property type="evidence" value="ECO:0007669"/>
    <property type="project" value="UniProtKB-SubCell"/>
</dbReference>
<evidence type="ECO:0000256" key="4">
    <source>
        <dbReference type="ARBA" id="ARBA00022989"/>
    </source>
</evidence>
<dbReference type="PANTHER" id="PTHR48022">
    <property type="entry name" value="PLASTIDIC GLUCOSE TRANSPORTER 4"/>
    <property type="match status" value="1"/>
</dbReference>
<keyword evidence="9" id="KW-1185">Reference proteome</keyword>
<dbReference type="Pfam" id="PF00083">
    <property type="entry name" value="Sugar_tr"/>
    <property type="match status" value="2"/>
</dbReference>
<dbReference type="InterPro" id="IPR005829">
    <property type="entry name" value="Sugar_transporter_CS"/>
</dbReference>
<evidence type="ECO:0000256" key="2">
    <source>
        <dbReference type="ARBA" id="ARBA00010992"/>
    </source>
</evidence>
<dbReference type="Gene3D" id="1.20.1250.20">
    <property type="entry name" value="MFS general substrate transporter like domains"/>
    <property type="match status" value="1"/>
</dbReference>
<accession>A0A9N9ZKG9</accession>
<comment type="caution">
    <text evidence="8">The sequence shown here is derived from an EMBL/GenBank/DDBJ whole genome shotgun (WGS) entry which is preliminary data.</text>
</comment>
<keyword evidence="3 6" id="KW-0812">Transmembrane</keyword>
<reference evidence="8" key="1">
    <citation type="submission" date="2021-10" db="EMBL/GenBank/DDBJ databases">
        <authorList>
            <person name="Piombo E."/>
        </authorList>
    </citation>
    <scope>NUCLEOTIDE SEQUENCE</scope>
</reference>